<feature type="domain" description="aECM cysteine-cradle" evidence="1">
    <location>
        <begin position="11"/>
        <end position="63"/>
    </location>
</feature>
<dbReference type="WBParaSite" id="NBR_0002068301-mRNA-1">
    <property type="protein sequence ID" value="NBR_0002068301-mRNA-1"/>
    <property type="gene ID" value="NBR_0002068301"/>
</dbReference>
<organism evidence="4">
    <name type="scientific">Nippostrongylus brasiliensis</name>
    <name type="common">Rat hookworm</name>
    <dbReference type="NCBI Taxonomy" id="27835"/>
    <lineage>
        <taxon>Eukaryota</taxon>
        <taxon>Metazoa</taxon>
        <taxon>Ecdysozoa</taxon>
        <taxon>Nematoda</taxon>
        <taxon>Chromadorea</taxon>
        <taxon>Rhabditida</taxon>
        <taxon>Rhabditina</taxon>
        <taxon>Rhabditomorpha</taxon>
        <taxon>Strongyloidea</taxon>
        <taxon>Heligmosomidae</taxon>
        <taxon>Nippostrongylus</taxon>
    </lineage>
</organism>
<evidence type="ECO:0000259" key="1">
    <source>
        <dbReference type="Pfam" id="PF23626"/>
    </source>
</evidence>
<sequence>MTSSVKFQDSTPETCSRMQRLATAFGISDISSYVRKNCTVLLVFAPGFTCEQITYFVDSCHKKSFL</sequence>
<reference evidence="4" key="1">
    <citation type="submission" date="2017-02" db="UniProtKB">
        <authorList>
            <consortium name="WormBaseParasite"/>
        </authorList>
    </citation>
    <scope>IDENTIFICATION</scope>
</reference>
<protein>
    <submittedName>
        <fullName evidence="4">SERPIN domain-containing protein</fullName>
    </submittedName>
</protein>
<accession>A0A0N4YTW1</accession>
<evidence type="ECO:0000313" key="3">
    <source>
        <dbReference type="Proteomes" id="UP000271162"/>
    </source>
</evidence>
<dbReference type="InterPro" id="IPR055352">
    <property type="entry name" value="CCD_aECM"/>
</dbReference>
<evidence type="ECO:0000313" key="4">
    <source>
        <dbReference type="WBParaSite" id="NBR_0002068301-mRNA-1"/>
    </source>
</evidence>
<dbReference type="EMBL" id="UYSL01025413">
    <property type="protein sequence ID" value="VDL84421.1"/>
    <property type="molecule type" value="Genomic_DNA"/>
</dbReference>
<dbReference type="Proteomes" id="UP000271162">
    <property type="component" value="Unassembled WGS sequence"/>
</dbReference>
<evidence type="ECO:0000313" key="2">
    <source>
        <dbReference type="EMBL" id="VDL84421.1"/>
    </source>
</evidence>
<proteinExistence type="predicted"/>
<dbReference type="Pfam" id="PF23626">
    <property type="entry name" value="CCD_aECM"/>
    <property type="match status" value="1"/>
</dbReference>
<reference evidence="2 3" key="2">
    <citation type="submission" date="2018-11" db="EMBL/GenBank/DDBJ databases">
        <authorList>
            <consortium name="Pathogen Informatics"/>
        </authorList>
    </citation>
    <scope>NUCLEOTIDE SEQUENCE [LARGE SCALE GENOMIC DNA]</scope>
</reference>
<gene>
    <name evidence="2" type="ORF">NBR_LOCUS20683</name>
</gene>
<dbReference type="AlphaFoldDB" id="A0A0N4YTW1"/>
<dbReference type="PANTHER" id="PTHR37435">
    <property type="entry name" value="PROTEIN CBG14344"/>
    <property type="match status" value="1"/>
</dbReference>
<dbReference type="PANTHER" id="PTHR37435:SF2">
    <property type="entry name" value="GROUND-LIKE DOMAIN-CONTAINING PROTEIN"/>
    <property type="match status" value="1"/>
</dbReference>
<keyword evidence="3" id="KW-1185">Reference proteome</keyword>
<name>A0A0N4YTW1_NIPBR</name>